<dbReference type="AlphaFoldDB" id="A0A1V1I1V1"/>
<accession>A0A1V1I1V1</accession>
<gene>
    <name evidence="1" type="ORF">CRIB_1589</name>
</gene>
<dbReference type="Proteomes" id="UP000245622">
    <property type="component" value="Chromosome 1"/>
</dbReference>
<dbReference type="RefSeq" id="WP_180701737.1">
    <property type="nucleotide sequence ID" value="NZ_CAJUCR010000009.1"/>
</dbReference>
<dbReference type="KEGG" id="ril:CRIB_1589"/>
<protein>
    <submittedName>
        <fullName evidence="1">Uncharacterized protein</fullName>
    </submittedName>
</protein>
<evidence type="ECO:0000313" key="2">
    <source>
        <dbReference type="Proteomes" id="UP000245622"/>
    </source>
</evidence>
<dbReference type="EMBL" id="LN555523">
    <property type="protein sequence ID" value="CED94196.1"/>
    <property type="molecule type" value="Genomic_DNA"/>
</dbReference>
<evidence type="ECO:0000313" key="1">
    <source>
        <dbReference type="EMBL" id="CED94196.1"/>
    </source>
</evidence>
<proteinExistence type="predicted"/>
<organism evidence="1 2">
    <name type="scientific">Romboutsia ilealis</name>
    <dbReference type="NCBI Taxonomy" id="1115758"/>
    <lineage>
        <taxon>Bacteria</taxon>
        <taxon>Bacillati</taxon>
        <taxon>Bacillota</taxon>
        <taxon>Clostridia</taxon>
        <taxon>Peptostreptococcales</taxon>
        <taxon>Peptostreptococcaceae</taxon>
        <taxon>Romboutsia</taxon>
    </lineage>
</organism>
<reference evidence="1 2" key="1">
    <citation type="submission" date="2014-04" db="EMBL/GenBank/DDBJ databases">
        <authorList>
            <person name="Hornung B.V."/>
        </authorList>
    </citation>
    <scope>NUCLEOTIDE SEQUENCE [LARGE SCALE GENOMIC DNA]</scope>
    <source>
        <strain evidence="1 2">CRIB</strain>
    </source>
</reference>
<keyword evidence="2" id="KW-1185">Reference proteome</keyword>
<name>A0A1V1I1V1_9FIRM</name>
<sequence>MQKIYNNRSIEKIFNTIKELVDASSNKEKVSVDLEITTTDGYTNKIQINKENEKNLAIKKNLIMNDNVAISMDNITKIKILNNNDNPNFKKLLIQEIKDSTIDEENNYRYDSNIGYSRAFLNKSKDKNIEDYIRRNYKNIKNINYNAIKNDNKISSIENITSEEVLKHNTDLDVNTKKSLKNIELEKSEKGVVENITSEKKNIVKDIKIEKKKVLTTNCEDVEVSKPIKTNKIGVLSDINTQNYNVVINQSKTKVVKELNQNKLTSVRDIESTYVNNVIKDIDINEQIIKPETVELLIIGPMNKYLNKEEIQNRPLRVDPTGEGYIGVVLDDGTFEPIKASIETFTIIPSEAKNILANIEGENISNRVVSDINIEKDEFVNSIDVDYDNNVLTHKKEDIKPLKDILKTSNAIVNNIINENDTISVVTKQGSEYINNIKDIKHDTVSNILGVETVEVVKSIDISKDYGEFVEKVKLNKDSVNVVNDIDVKEEKVASCINEKIKGNLEFVRNGIMLVEDDGELTIYSTNKISSINQ</sequence>
<dbReference type="GeneID" id="82205623"/>